<dbReference type="AlphaFoldDB" id="A0AAV5G8U3"/>
<evidence type="ECO:0000313" key="4">
    <source>
        <dbReference type="Proteomes" id="UP001054925"/>
    </source>
</evidence>
<dbReference type="Proteomes" id="UP001054925">
    <property type="component" value="Unassembled WGS sequence"/>
</dbReference>
<keyword evidence="1" id="KW-0472">Membrane</keyword>
<feature type="chain" id="PRO_5043338343" description="Secreted protein" evidence="2">
    <location>
        <begin position="27"/>
        <end position="79"/>
    </location>
</feature>
<proteinExistence type="predicted"/>
<protein>
    <recommendedName>
        <fullName evidence="5">Secreted protein</fullName>
    </recommendedName>
</protein>
<keyword evidence="2" id="KW-0732">Signal</keyword>
<accession>A0AAV5G8U3</accession>
<sequence length="79" mass="7807">MRKKIVSIAAAGALALGVVAPAPAMAAPAKAASSDITQQSAGVMTNSSVPQESLLMLIAIATFPVFLSSAALAELGIIN</sequence>
<evidence type="ECO:0000256" key="2">
    <source>
        <dbReference type="SAM" id="SignalP"/>
    </source>
</evidence>
<dbReference type="EMBL" id="BQKK01000003">
    <property type="protein sequence ID" value="GJN43058.1"/>
    <property type="molecule type" value="Genomic_DNA"/>
</dbReference>
<comment type="caution">
    <text evidence="3">The sequence shown here is derived from an EMBL/GenBank/DDBJ whole genome shotgun (WGS) entry which is preliminary data.</text>
</comment>
<gene>
    <name evidence="3" type="ORF">CAT723_15370</name>
</gene>
<evidence type="ECO:0000256" key="1">
    <source>
        <dbReference type="SAM" id="Phobius"/>
    </source>
</evidence>
<evidence type="ECO:0000313" key="3">
    <source>
        <dbReference type="EMBL" id="GJN43058.1"/>
    </source>
</evidence>
<feature type="signal peptide" evidence="2">
    <location>
        <begin position="1"/>
        <end position="26"/>
    </location>
</feature>
<evidence type="ECO:0008006" key="5">
    <source>
        <dbReference type="Google" id="ProtNLM"/>
    </source>
</evidence>
<name>A0AAV5G8U3_CORAM</name>
<dbReference type="RefSeq" id="WP_003847572.1">
    <property type="nucleotide sequence ID" value="NZ_BQKK01000003.1"/>
</dbReference>
<reference evidence="3" key="1">
    <citation type="submission" date="2021-12" db="EMBL/GenBank/DDBJ databases">
        <title>Draft genome sequence of Corynebacterium ammoniagenes strain T-723.</title>
        <authorList>
            <person name="Matsuzawa M."/>
            <person name="Hiratani M."/>
            <person name="Abe I."/>
            <person name="Tsuji Y."/>
            <person name="Nakamura J."/>
        </authorList>
    </citation>
    <scope>NUCLEOTIDE SEQUENCE</scope>
    <source>
        <strain evidence="3">T-723</strain>
    </source>
</reference>
<organism evidence="3 4">
    <name type="scientific">Corynebacterium ammoniagenes</name>
    <name type="common">Brevibacterium ammoniagenes</name>
    <dbReference type="NCBI Taxonomy" id="1697"/>
    <lineage>
        <taxon>Bacteria</taxon>
        <taxon>Bacillati</taxon>
        <taxon>Actinomycetota</taxon>
        <taxon>Actinomycetes</taxon>
        <taxon>Mycobacteriales</taxon>
        <taxon>Corynebacteriaceae</taxon>
        <taxon>Corynebacterium</taxon>
    </lineage>
</organism>
<feature type="transmembrane region" description="Helical" evidence="1">
    <location>
        <begin position="55"/>
        <end position="78"/>
    </location>
</feature>
<keyword evidence="1" id="KW-0812">Transmembrane</keyword>
<keyword evidence="1" id="KW-1133">Transmembrane helix</keyword>